<organism evidence="1 2">
    <name type="scientific">Lentzea guizhouensis</name>
    <dbReference type="NCBI Taxonomy" id="1586287"/>
    <lineage>
        <taxon>Bacteria</taxon>
        <taxon>Bacillati</taxon>
        <taxon>Actinomycetota</taxon>
        <taxon>Actinomycetes</taxon>
        <taxon>Pseudonocardiales</taxon>
        <taxon>Pseudonocardiaceae</taxon>
        <taxon>Lentzea</taxon>
    </lineage>
</organism>
<dbReference type="EMBL" id="CP016793">
    <property type="protein sequence ID" value="ANZ39248.1"/>
    <property type="molecule type" value="Genomic_DNA"/>
</dbReference>
<dbReference type="RefSeq" id="WP_065917590.1">
    <property type="nucleotide sequence ID" value="NZ_CP016793.1"/>
</dbReference>
<dbReference type="Gene3D" id="1.25.10.10">
    <property type="entry name" value="Leucine-rich Repeat Variant"/>
    <property type="match status" value="1"/>
</dbReference>
<accession>A0A1B2HNF6</accession>
<proteinExistence type="predicted"/>
<evidence type="ECO:0000313" key="1">
    <source>
        <dbReference type="EMBL" id="ANZ39248.1"/>
    </source>
</evidence>
<sequence>MNALHGLAENPSLPPDLLARLVALADQDLKWHLSRRTDLSAAQRVRCHMTLVSDDPIPDPDVLPAERPDLSPVELFHLATHENPLARLALAARRDLPPEACERLAEDPLPGVRWELAANPVTPEPVLRSLATACQETRRNLAHNPKIPLDLLADIAPTTRIGPTLVPRVATATPDELRLLAASDVPQVRALVAQRGDLPPDVLDLLATDTDLAVAKGVAPALAVSQLREVVHRHGTPVFPRAALNPNCPPDLLHHLATNAPAGHKTFREVAAHPNTSTETLLLCLHDDRGRAAAARHPSLPADVLLGLLDDPTTAEDAAANPALPVSAMRTLLGPTT</sequence>
<dbReference type="InterPro" id="IPR011989">
    <property type="entry name" value="ARM-like"/>
</dbReference>
<evidence type="ECO:0008006" key="3">
    <source>
        <dbReference type="Google" id="ProtNLM"/>
    </source>
</evidence>
<evidence type="ECO:0000313" key="2">
    <source>
        <dbReference type="Proteomes" id="UP000093053"/>
    </source>
</evidence>
<dbReference type="KEGG" id="led:BBK82_27480"/>
<dbReference type="OrthoDB" id="3666466at2"/>
<dbReference type="AlphaFoldDB" id="A0A1B2HNF6"/>
<dbReference type="Proteomes" id="UP000093053">
    <property type="component" value="Chromosome"/>
</dbReference>
<reference evidence="1 2" key="1">
    <citation type="submission" date="2016-07" db="EMBL/GenBank/DDBJ databases">
        <title>Complete genome sequence of the Lentzea guizhouensis DHS C013.</title>
        <authorList>
            <person name="Cao C."/>
        </authorList>
    </citation>
    <scope>NUCLEOTIDE SEQUENCE [LARGE SCALE GENOMIC DNA]</scope>
    <source>
        <strain evidence="1 2">DHS C013</strain>
    </source>
</reference>
<name>A0A1B2HNF6_9PSEU</name>
<dbReference type="STRING" id="1586287.BBK82_27480"/>
<gene>
    <name evidence="1" type="ORF">BBK82_27480</name>
</gene>
<protein>
    <recommendedName>
        <fullName evidence="3">Leucine rich repeat variant</fullName>
    </recommendedName>
</protein>
<keyword evidence="2" id="KW-1185">Reference proteome</keyword>